<organism evidence="1 2">
    <name type="scientific">Paenibacillus aurantius</name>
    <dbReference type="NCBI Taxonomy" id="2918900"/>
    <lineage>
        <taxon>Bacteria</taxon>
        <taxon>Bacillati</taxon>
        <taxon>Bacillota</taxon>
        <taxon>Bacilli</taxon>
        <taxon>Bacillales</taxon>
        <taxon>Paenibacillaceae</taxon>
        <taxon>Paenibacillus</taxon>
    </lineage>
</organism>
<proteinExistence type="predicted"/>
<protein>
    <submittedName>
        <fullName evidence="1">Uncharacterized protein</fullName>
    </submittedName>
</protein>
<dbReference type="RefSeq" id="WP_315606199.1">
    <property type="nucleotide sequence ID" value="NZ_CP130318.1"/>
</dbReference>
<accession>A0AA96LJ41</accession>
<reference evidence="1 2" key="1">
    <citation type="submission" date="2022-02" db="EMBL/GenBank/DDBJ databases">
        <title>Paenibacillus sp. MBLB1776 Whole Genome Shotgun Sequencing.</title>
        <authorList>
            <person name="Hwang C.Y."/>
            <person name="Cho E.-S."/>
            <person name="Seo M.-J."/>
        </authorList>
    </citation>
    <scope>NUCLEOTIDE SEQUENCE [LARGE SCALE GENOMIC DNA]</scope>
    <source>
        <strain evidence="1 2">MBLB1776</strain>
    </source>
</reference>
<keyword evidence="2" id="KW-1185">Reference proteome</keyword>
<evidence type="ECO:0000313" key="2">
    <source>
        <dbReference type="Proteomes" id="UP001305702"/>
    </source>
</evidence>
<dbReference type="KEGG" id="paun:MJA45_05060"/>
<gene>
    <name evidence="1" type="ORF">MJA45_05060</name>
</gene>
<dbReference type="AlphaFoldDB" id="A0AA96LJ41"/>
<dbReference type="Proteomes" id="UP001305702">
    <property type="component" value="Chromosome"/>
</dbReference>
<name>A0AA96LJ41_9BACL</name>
<evidence type="ECO:0000313" key="1">
    <source>
        <dbReference type="EMBL" id="WNQ12422.1"/>
    </source>
</evidence>
<dbReference type="EMBL" id="CP130318">
    <property type="protein sequence ID" value="WNQ12422.1"/>
    <property type="molecule type" value="Genomic_DNA"/>
</dbReference>
<sequence>MLINHVNIANEDNQVYCCLRNRVVTLDPEHKAHFCSGCKMFKGEAGGAGVECLWEDQRQVAEPHQVTNPYEEWMENQARKIRSKFFRQEEGLPVEGCWVAGL</sequence>